<keyword evidence="1 5" id="KW-0768">Sushi</keyword>
<keyword evidence="4" id="KW-0325">Glycoprotein</keyword>
<dbReference type="AlphaFoldDB" id="A0A8X6YR34"/>
<organism evidence="7 8">
    <name type="scientific">Trichonephila inaurata madagascariensis</name>
    <dbReference type="NCBI Taxonomy" id="2747483"/>
    <lineage>
        <taxon>Eukaryota</taxon>
        <taxon>Metazoa</taxon>
        <taxon>Ecdysozoa</taxon>
        <taxon>Arthropoda</taxon>
        <taxon>Chelicerata</taxon>
        <taxon>Arachnida</taxon>
        <taxon>Araneae</taxon>
        <taxon>Araneomorphae</taxon>
        <taxon>Entelegynae</taxon>
        <taxon>Araneoidea</taxon>
        <taxon>Nephilidae</taxon>
        <taxon>Trichonephila</taxon>
        <taxon>Trichonephila inaurata</taxon>
    </lineage>
</organism>
<dbReference type="SUPFAM" id="SSF57535">
    <property type="entry name" value="Complement control module/SCR domain"/>
    <property type="match status" value="7"/>
</dbReference>
<feature type="domain" description="Sushi" evidence="6">
    <location>
        <begin position="51"/>
        <end position="109"/>
    </location>
</feature>
<evidence type="ECO:0000256" key="2">
    <source>
        <dbReference type="ARBA" id="ARBA00022737"/>
    </source>
</evidence>
<evidence type="ECO:0000256" key="5">
    <source>
        <dbReference type="PROSITE-ProRule" id="PRU00302"/>
    </source>
</evidence>
<keyword evidence="2" id="KW-0677">Repeat</keyword>
<comment type="caution">
    <text evidence="7">The sequence shown here is derived from an EMBL/GenBank/DDBJ whole genome shotgun (WGS) entry which is preliminary data.</text>
</comment>
<dbReference type="InterPro" id="IPR035976">
    <property type="entry name" value="Sushi/SCR/CCP_sf"/>
</dbReference>
<keyword evidence="3 5" id="KW-1015">Disulfide bond</keyword>
<dbReference type="Proteomes" id="UP000886998">
    <property type="component" value="Unassembled WGS sequence"/>
</dbReference>
<comment type="caution">
    <text evidence="5">Lacks conserved residue(s) required for the propagation of feature annotation.</text>
</comment>
<protein>
    <submittedName>
        <fullName evidence="7">Sushi, von Willebrand factor type A, EGF and pentraxin domain-containing protein 1</fullName>
    </submittedName>
</protein>
<gene>
    <name evidence="7" type="primary">Svep1_18</name>
    <name evidence="7" type="ORF">TNIN_235151</name>
</gene>
<feature type="domain" description="Sushi" evidence="6">
    <location>
        <begin position="197"/>
        <end position="256"/>
    </location>
</feature>
<evidence type="ECO:0000313" key="7">
    <source>
        <dbReference type="EMBL" id="GFY77620.1"/>
    </source>
</evidence>
<dbReference type="InterPro" id="IPR000436">
    <property type="entry name" value="Sushi_SCR_CCP_dom"/>
</dbReference>
<feature type="disulfide bond" evidence="5">
    <location>
        <begin position="199"/>
        <end position="242"/>
    </location>
</feature>
<dbReference type="CDD" id="cd00033">
    <property type="entry name" value="CCP"/>
    <property type="match status" value="2"/>
</dbReference>
<accession>A0A8X6YR34</accession>
<dbReference type="PANTHER" id="PTHR19325">
    <property type="entry name" value="COMPLEMENT COMPONENT-RELATED SUSHI DOMAIN-CONTAINING"/>
    <property type="match status" value="1"/>
</dbReference>
<proteinExistence type="predicted"/>
<dbReference type="PANTHER" id="PTHR19325:SF560">
    <property type="entry name" value="SUSHI, VON WILLEBRAND FACTOR TYPE A, EGF AND PENTRAXIN DOMAIN-CONTAINING PROTEIN 1"/>
    <property type="match status" value="1"/>
</dbReference>
<dbReference type="Pfam" id="PF00084">
    <property type="entry name" value="Sushi"/>
    <property type="match status" value="4"/>
</dbReference>
<feature type="disulfide bond" evidence="5">
    <location>
        <begin position="371"/>
        <end position="414"/>
    </location>
</feature>
<dbReference type="PROSITE" id="PS50923">
    <property type="entry name" value="SUSHI"/>
    <property type="match status" value="3"/>
</dbReference>
<dbReference type="InterPro" id="IPR050350">
    <property type="entry name" value="Compl-Cell_Adhes-Reg"/>
</dbReference>
<evidence type="ECO:0000256" key="3">
    <source>
        <dbReference type="ARBA" id="ARBA00023157"/>
    </source>
</evidence>
<keyword evidence="8" id="KW-1185">Reference proteome</keyword>
<dbReference type="OrthoDB" id="6428875at2759"/>
<dbReference type="Gene3D" id="2.10.70.10">
    <property type="entry name" value="Complement Module, domain 1"/>
    <property type="match status" value="7"/>
</dbReference>
<evidence type="ECO:0000259" key="6">
    <source>
        <dbReference type="PROSITE" id="PS50923"/>
    </source>
</evidence>
<evidence type="ECO:0000256" key="1">
    <source>
        <dbReference type="ARBA" id="ARBA00022659"/>
    </source>
</evidence>
<dbReference type="SMART" id="SM00032">
    <property type="entry name" value="CCP"/>
    <property type="match status" value="7"/>
</dbReference>
<dbReference type="EMBL" id="BMAV01022533">
    <property type="protein sequence ID" value="GFY77620.1"/>
    <property type="molecule type" value="Genomic_DNA"/>
</dbReference>
<evidence type="ECO:0000256" key="4">
    <source>
        <dbReference type="ARBA" id="ARBA00023180"/>
    </source>
</evidence>
<reference evidence="7" key="1">
    <citation type="submission" date="2020-08" db="EMBL/GenBank/DDBJ databases">
        <title>Multicomponent nature underlies the extraordinary mechanical properties of spider dragline silk.</title>
        <authorList>
            <person name="Kono N."/>
            <person name="Nakamura H."/>
            <person name="Mori M."/>
            <person name="Yoshida Y."/>
            <person name="Ohtoshi R."/>
            <person name="Malay A.D."/>
            <person name="Moran D.A.P."/>
            <person name="Tomita M."/>
            <person name="Numata K."/>
            <person name="Arakawa K."/>
        </authorList>
    </citation>
    <scope>NUCLEOTIDE SEQUENCE</scope>
</reference>
<sequence>MLPQILVLEEDCFYKSVKQSCKIRCKQGGLIIGNAVIKCTKNLQWSTFPNCTCPQPGLSDLVKEVENCSQKMPKESCKLKCKKGWRFSGKDFLICDNNTKWSSQPQCIKALCPDLVLPDGPLVLKEVCFTRTIGDTCQMACKNRGIIIGEDKMKCSENLMWSEPPQCTCPIPNFEKSTEPIQINNSEWSSFPKCIKKSCPNPKLLDTYLKLIETCSDKYFEDICALKCKEGGEIIGNNTFQCQSNSQWSIQPNCTCPPLHLSSGLKFKHSCGYIKPEEKCFLQCKEDMELIGKSFVSCQINTKWSSIPKCIHKICPPPNLTEYIEIKKNCSFKKIGERCEVACKHGGKIDASNEIECLPTNTWSSLPDCLCPAPNITQSLLILRGDCNFKKRNETCDVACPQGYATKTKDVIVCLPNATWSSLPLCVKTHCSRPVLNKEILKEGENCTFKKIKETCRVHCAQGGRLLGSNIIKCLIEVAGVFPQVAPVQA</sequence>
<feature type="domain" description="Sushi" evidence="6">
    <location>
        <begin position="369"/>
        <end position="428"/>
    </location>
</feature>
<evidence type="ECO:0000313" key="8">
    <source>
        <dbReference type="Proteomes" id="UP000886998"/>
    </source>
</evidence>
<name>A0A8X6YR34_9ARAC</name>